<dbReference type="Proteomes" id="UP000218377">
    <property type="component" value="Unassembled WGS sequence"/>
</dbReference>
<evidence type="ECO:0000259" key="3">
    <source>
        <dbReference type="Pfam" id="PF00534"/>
    </source>
</evidence>
<evidence type="ECO:0000256" key="2">
    <source>
        <dbReference type="ARBA" id="ARBA00022679"/>
    </source>
</evidence>
<dbReference type="AlphaFoldDB" id="A0A2A3X127"/>
<evidence type="ECO:0000313" key="7">
    <source>
        <dbReference type="Proteomes" id="UP000234300"/>
    </source>
</evidence>
<name>A0A2A3X127_BREAU</name>
<proteinExistence type="predicted"/>
<evidence type="ECO:0000256" key="1">
    <source>
        <dbReference type="ARBA" id="ARBA00022676"/>
    </source>
</evidence>
<sequence length="644" mass="71273">MLDSETGHFLPDHHYLIRHTLSDQAGGGMQAMLRRASAFADYYGMPVDLLTYGFQPELTYFEASLRESGRLAPEVRVQNLWNILSEITREPSAELFQEWHGGKPLGQPSGSSEPNGVMDSGLQRMTQCCGDSEEIESIDYRREDGTRFVSDIRMEEGSALRRKVALLAPDQQILKSWNNVTDMFAWLLTKGLGRENSVIVVDHPAMANSIARNGYIAPNSVLIKCYHSNHSAAQSDVGFGVLSKRHMVSMERADVFDANVFPSSGQIDAVADLIGESSNLWSIGNIIEPAVGASSEEEHRKDTGVVISRLVREKNVDHAIDAVLMANSERSANEAPTMLSIFGTGTDQSRLEGLIDEHDVGDQIKLLGYTNDVYDEFKQASFSILPTNQEAFGLSIVESMACGCIPIVYDVPYGPGEIITDRVDGFLVPFGDIRAIADCVRTLRTMSDLDLEKMRDAARNRASDYGSREIAQAWARVIDVTRNRKDSTAKSAIAQRELQIASITPLDGSNGPSAATPSLDVELCIDSRTKSADLSGVKVFLSFRGRGSTLRIRVPGFLRIRRHGFLRRQQTLVMKFPIPTSQLNRAPREIMDTFVRINDGVTVREFRLKAAGVDLAAFKLPAVLEAYETKGGYLSLRKPIRRDF</sequence>
<dbReference type="PANTHER" id="PTHR12526:SF629">
    <property type="entry name" value="TEICHURONIC ACID BIOSYNTHESIS GLYCOSYLTRANSFERASE TUAH-RELATED"/>
    <property type="match status" value="1"/>
</dbReference>
<dbReference type="EC" id="2.4.1.52" evidence="5"/>
<reference evidence="4 6" key="1">
    <citation type="journal article" date="2017" name="Elife">
        <title>Extensive horizontal gene transfer in cheese-associated bacteria.</title>
        <authorList>
            <person name="Bonham K.S."/>
            <person name="Wolfe B.E."/>
            <person name="Dutton R.J."/>
        </authorList>
    </citation>
    <scope>NUCLEOTIDE SEQUENCE [LARGE SCALE GENOMIC DNA]</scope>
    <source>
        <strain evidence="4 6">JB5</strain>
    </source>
</reference>
<evidence type="ECO:0000313" key="5">
    <source>
        <dbReference type="EMBL" id="SMY04632.1"/>
    </source>
</evidence>
<keyword evidence="1 5" id="KW-0328">Glycosyltransferase</keyword>
<dbReference type="Pfam" id="PF00534">
    <property type="entry name" value="Glycos_transf_1"/>
    <property type="match status" value="1"/>
</dbReference>
<accession>A0A2A3X127</accession>
<dbReference type="InterPro" id="IPR001296">
    <property type="entry name" value="Glyco_trans_1"/>
</dbReference>
<dbReference type="EMBL" id="NRGX01000001">
    <property type="protein sequence ID" value="PCC17485.1"/>
    <property type="molecule type" value="Genomic_DNA"/>
</dbReference>
<dbReference type="EMBL" id="FXZI01000022">
    <property type="protein sequence ID" value="SMY04632.1"/>
    <property type="molecule type" value="Genomic_DNA"/>
</dbReference>
<evidence type="ECO:0000313" key="6">
    <source>
        <dbReference type="Proteomes" id="UP000218377"/>
    </source>
</evidence>
<accession>A0A2H1KZN2</accession>
<dbReference type="GO" id="GO:0047265">
    <property type="term" value="F:poly(glycerol-phosphate) alpha-glucosyltransferase activity"/>
    <property type="evidence" value="ECO:0007669"/>
    <property type="project" value="UniProtKB-EC"/>
</dbReference>
<protein>
    <submittedName>
        <fullName evidence="5">Poly(Glycerol-phosphate) alpha-glucosyltransferase</fullName>
        <ecNumber evidence="5">2.4.1.52</ecNumber>
    </submittedName>
</protein>
<gene>
    <name evidence="5" type="ORF">BAURA86_03755</name>
    <name evidence="4" type="ORF">CIK79_03765</name>
</gene>
<dbReference type="SUPFAM" id="SSF53756">
    <property type="entry name" value="UDP-Glycosyltransferase/glycogen phosphorylase"/>
    <property type="match status" value="1"/>
</dbReference>
<dbReference type="RefSeq" id="WP_096157451.1">
    <property type="nucleotide sequence ID" value="NZ_CP025332.1"/>
</dbReference>
<dbReference type="Proteomes" id="UP000234300">
    <property type="component" value="Unassembled WGS sequence"/>
</dbReference>
<feature type="domain" description="Glycosyl transferase family 1" evidence="3">
    <location>
        <begin position="298"/>
        <end position="460"/>
    </location>
</feature>
<dbReference type="Gene3D" id="3.40.50.2000">
    <property type="entry name" value="Glycogen Phosphorylase B"/>
    <property type="match status" value="3"/>
</dbReference>
<evidence type="ECO:0000313" key="4">
    <source>
        <dbReference type="EMBL" id="PCC17485.1"/>
    </source>
</evidence>
<reference evidence="5 7" key="2">
    <citation type="submission" date="2017-03" db="EMBL/GenBank/DDBJ databases">
        <authorList>
            <person name="Afonso C.L."/>
            <person name="Miller P.J."/>
            <person name="Scott M.A."/>
            <person name="Spackman E."/>
            <person name="Goraichik I."/>
            <person name="Dimitrov K.M."/>
            <person name="Suarez D.L."/>
            <person name="Swayne D.E."/>
        </authorList>
    </citation>
    <scope>NUCLEOTIDE SEQUENCE [LARGE SCALE GENOMIC DNA]</scope>
    <source>
        <strain evidence="5">8</strain>
        <strain evidence="7">8(6)</strain>
    </source>
</reference>
<organism evidence="4 6">
    <name type="scientific">Brevibacterium aurantiacum</name>
    <dbReference type="NCBI Taxonomy" id="273384"/>
    <lineage>
        <taxon>Bacteria</taxon>
        <taxon>Bacillati</taxon>
        <taxon>Actinomycetota</taxon>
        <taxon>Actinomycetes</taxon>
        <taxon>Micrococcales</taxon>
        <taxon>Brevibacteriaceae</taxon>
        <taxon>Brevibacterium</taxon>
    </lineage>
</organism>
<keyword evidence="2 5" id="KW-0808">Transferase</keyword>
<dbReference type="PANTHER" id="PTHR12526">
    <property type="entry name" value="GLYCOSYLTRANSFERASE"/>
    <property type="match status" value="1"/>
</dbReference>